<evidence type="ECO:0000259" key="6">
    <source>
        <dbReference type="Pfam" id="PF01699"/>
    </source>
</evidence>
<protein>
    <submittedName>
        <fullName evidence="7">Na+/Ca+ antiporter, CaCA family</fullName>
    </submittedName>
</protein>
<evidence type="ECO:0000313" key="7">
    <source>
        <dbReference type="EMBL" id="AEH60276.1"/>
    </source>
</evidence>
<evidence type="ECO:0000256" key="3">
    <source>
        <dbReference type="ARBA" id="ARBA00022989"/>
    </source>
</evidence>
<name>F7XPE8_METZD</name>
<feature type="transmembrane region" description="Helical" evidence="5">
    <location>
        <begin position="240"/>
        <end position="257"/>
    </location>
</feature>
<dbReference type="InterPro" id="IPR004481">
    <property type="entry name" value="K/Na/Ca-exchanger"/>
</dbReference>
<feature type="domain" description="Sodium/calcium exchanger membrane region" evidence="6">
    <location>
        <begin position="171"/>
        <end position="310"/>
    </location>
</feature>
<dbReference type="PANTHER" id="PTHR10846">
    <property type="entry name" value="SODIUM/POTASSIUM/CALCIUM EXCHANGER"/>
    <property type="match status" value="1"/>
</dbReference>
<dbReference type="InterPro" id="IPR004837">
    <property type="entry name" value="NaCa_Exmemb"/>
</dbReference>
<dbReference type="RefSeq" id="WP_013897715.1">
    <property type="nucleotide sequence ID" value="NC_015676.1"/>
</dbReference>
<dbReference type="PANTHER" id="PTHR10846:SF8">
    <property type="entry name" value="INNER MEMBRANE PROTEIN YRBG"/>
    <property type="match status" value="1"/>
</dbReference>
<dbReference type="InterPro" id="IPR044880">
    <property type="entry name" value="NCX_ion-bd_dom_sf"/>
</dbReference>
<dbReference type="AlphaFoldDB" id="F7XPE8"/>
<reference evidence="7 8" key="1">
    <citation type="submission" date="2010-07" db="EMBL/GenBank/DDBJ databases">
        <title>The complete genome of Methanosalsum zhilinae DSM 4017.</title>
        <authorList>
            <consortium name="US DOE Joint Genome Institute (JGI-PGF)"/>
            <person name="Lucas S."/>
            <person name="Copeland A."/>
            <person name="Lapidus A."/>
            <person name="Glavina del Rio T."/>
            <person name="Dalin E."/>
            <person name="Tice H."/>
            <person name="Bruce D."/>
            <person name="Goodwin L."/>
            <person name="Pitluck S."/>
            <person name="Kyrpides N."/>
            <person name="Mavromatis K."/>
            <person name="Ovchinnikova G."/>
            <person name="Daligault H."/>
            <person name="Detter J.C."/>
            <person name="Han C."/>
            <person name="Tapia R."/>
            <person name="Larimer F."/>
            <person name="Land M."/>
            <person name="Hauser L."/>
            <person name="Markowitz V."/>
            <person name="Cheng J.-F."/>
            <person name="Hugenholtz P."/>
            <person name="Woyke T."/>
            <person name="Wu D."/>
            <person name="Spring S."/>
            <person name="Schueler E."/>
            <person name="Brambilla E."/>
            <person name="Klenk H.-P."/>
            <person name="Eisen J.A."/>
        </authorList>
    </citation>
    <scope>NUCLEOTIDE SEQUENCE [LARGE SCALE GENOMIC DNA]</scope>
    <source>
        <strain evidence="8">DSM 4017 / NBRC 107636 / OCM 62 / WeN5</strain>
    </source>
</reference>
<evidence type="ECO:0000256" key="5">
    <source>
        <dbReference type="SAM" id="Phobius"/>
    </source>
</evidence>
<feature type="transmembrane region" description="Helical" evidence="5">
    <location>
        <begin position="171"/>
        <end position="193"/>
    </location>
</feature>
<accession>F7XPE8</accession>
<dbReference type="STRING" id="679901.Mzhil_0401"/>
<dbReference type="Proteomes" id="UP000006622">
    <property type="component" value="Chromosome"/>
</dbReference>
<keyword evidence="8" id="KW-1185">Reference proteome</keyword>
<keyword evidence="4 5" id="KW-0472">Membrane</keyword>
<feature type="transmembrane region" description="Helical" evidence="5">
    <location>
        <begin position="205"/>
        <end position="228"/>
    </location>
</feature>
<feature type="transmembrane region" description="Helical" evidence="5">
    <location>
        <begin position="294"/>
        <end position="314"/>
    </location>
</feature>
<organism evidence="7 8">
    <name type="scientific">Methanosalsum zhilinae (strain DSM 4017 / NBRC 107636 / OCM 62 / WeN5)</name>
    <name type="common">Methanohalophilus zhilinae</name>
    <dbReference type="NCBI Taxonomy" id="679901"/>
    <lineage>
        <taxon>Archaea</taxon>
        <taxon>Methanobacteriati</taxon>
        <taxon>Methanobacteriota</taxon>
        <taxon>Stenosarchaea group</taxon>
        <taxon>Methanomicrobia</taxon>
        <taxon>Methanosarcinales</taxon>
        <taxon>Methanosarcinaceae</taxon>
        <taxon>Methanosalsum</taxon>
    </lineage>
</organism>
<feature type="transmembrane region" description="Helical" evidence="5">
    <location>
        <begin position="74"/>
        <end position="95"/>
    </location>
</feature>
<sequence length="315" mass="34242">MAMLMVLLFILSIIIISKGADWFIDSSVSVSVKCGIPKVIIGATIVSFATVAPEFLVSIIAAFMGHTELAVGNAVGSVICNIGLVLGFVVAVRTIPISDNHILKKCIFMLVSALALIILTLNGTLTAINGLFLLLIFAGFIYYNYRLQNSIWNMDNSRSRKEMMSDIKGDILYFITGALAVIIGSRLLVYSGVELAHAIGIPELIIGLTLVSFGTSVPELITAISALIKKHQDLSVGNIIGANTMDIALILGVAPFVREIPILPQSISYDFPVMLLIMIVLIIPAFIQKKLNRWLGFVLLGLYAFYIAGLFIWYM</sequence>
<dbReference type="EMBL" id="CP002101">
    <property type="protein sequence ID" value="AEH60276.1"/>
    <property type="molecule type" value="Genomic_DNA"/>
</dbReference>
<comment type="subcellular location">
    <subcellularLocation>
        <location evidence="1">Membrane</location>
        <topology evidence="1">Multi-pass membrane protein</topology>
    </subcellularLocation>
</comment>
<proteinExistence type="predicted"/>
<dbReference type="GO" id="GO:0005262">
    <property type="term" value="F:calcium channel activity"/>
    <property type="evidence" value="ECO:0007669"/>
    <property type="project" value="TreeGrafter"/>
</dbReference>
<dbReference type="GO" id="GO:0008273">
    <property type="term" value="F:calcium, potassium:sodium antiporter activity"/>
    <property type="evidence" value="ECO:0007669"/>
    <property type="project" value="TreeGrafter"/>
</dbReference>
<dbReference type="KEGG" id="mzh:Mzhil_0401"/>
<dbReference type="OrthoDB" id="142185at2157"/>
<gene>
    <name evidence="7" type="ordered locus">Mzhil_0401</name>
</gene>
<dbReference type="HOGENOM" id="CLU_007948_0_1_2"/>
<dbReference type="Gene3D" id="1.20.1420.30">
    <property type="entry name" value="NCX, central ion-binding region"/>
    <property type="match status" value="1"/>
</dbReference>
<dbReference type="GeneID" id="10822006"/>
<evidence type="ECO:0000256" key="2">
    <source>
        <dbReference type="ARBA" id="ARBA00022692"/>
    </source>
</evidence>
<feature type="domain" description="Sodium/calcium exchanger membrane region" evidence="6">
    <location>
        <begin position="6"/>
        <end position="145"/>
    </location>
</feature>
<dbReference type="NCBIfam" id="TIGR00367">
    <property type="entry name" value="calcium/sodium antiporter"/>
    <property type="match status" value="1"/>
</dbReference>
<dbReference type="GO" id="GO:0005886">
    <property type="term" value="C:plasma membrane"/>
    <property type="evidence" value="ECO:0007669"/>
    <property type="project" value="TreeGrafter"/>
</dbReference>
<keyword evidence="2 5" id="KW-0812">Transmembrane</keyword>
<keyword evidence="3 5" id="KW-1133">Transmembrane helix</keyword>
<evidence type="ECO:0000256" key="4">
    <source>
        <dbReference type="ARBA" id="ARBA00023136"/>
    </source>
</evidence>
<dbReference type="GO" id="GO:0006874">
    <property type="term" value="P:intracellular calcium ion homeostasis"/>
    <property type="evidence" value="ECO:0007669"/>
    <property type="project" value="TreeGrafter"/>
</dbReference>
<dbReference type="Pfam" id="PF01699">
    <property type="entry name" value="Na_Ca_ex"/>
    <property type="match status" value="2"/>
</dbReference>
<feature type="transmembrane region" description="Helical" evidence="5">
    <location>
        <begin position="102"/>
        <end position="121"/>
    </location>
</feature>
<evidence type="ECO:0000256" key="1">
    <source>
        <dbReference type="ARBA" id="ARBA00004141"/>
    </source>
</evidence>
<feature type="transmembrane region" description="Helical" evidence="5">
    <location>
        <begin position="269"/>
        <end position="287"/>
    </location>
</feature>
<evidence type="ECO:0000313" key="8">
    <source>
        <dbReference type="Proteomes" id="UP000006622"/>
    </source>
</evidence>